<dbReference type="AlphaFoldDB" id="A0A292YN26"/>
<keyword evidence="1" id="KW-0472">Membrane</keyword>
<organism evidence="3 4">
    <name type="scientific">Effusibacillus lacus</name>
    <dbReference type="NCBI Taxonomy" id="1348429"/>
    <lineage>
        <taxon>Bacteria</taxon>
        <taxon>Bacillati</taxon>
        <taxon>Bacillota</taxon>
        <taxon>Bacilli</taxon>
        <taxon>Bacillales</taxon>
        <taxon>Alicyclobacillaceae</taxon>
        <taxon>Effusibacillus</taxon>
    </lineage>
</organism>
<feature type="transmembrane region" description="Helical" evidence="1">
    <location>
        <begin position="6"/>
        <end position="23"/>
    </location>
</feature>
<dbReference type="RefSeq" id="WP_096182034.1">
    <property type="nucleotide sequence ID" value="NZ_BDUF01000056.1"/>
</dbReference>
<dbReference type="PANTHER" id="PTHR21248:SF22">
    <property type="entry name" value="PHOSPHOLIPASE D"/>
    <property type="match status" value="1"/>
</dbReference>
<feature type="domain" description="PLD phosphodiesterase" evidence="2">
    <location>
        <begin position="424"/>
        <end position="451"/>
    </location>
</feature>
<dbReference type="InterPro" id="IPR025202">
    <property type="entry name" value="PLD-like_dom"/>
</dbReference>
<keyword evidence="4" id="KW-1185">Reference proteome</keyword>
<keyword evidence="1" id="KW-0812">Transmembrane</keyword>
<dbReference type="GO" id="GO:0005886">
    <property type="term" value="C:plasma membrane"/>
    <property type="evidence" value="ECO:0007669"/>
    <property type="project" value="UniProtKB-SubCell"/>
</dbReference>
<proteinExistence type="predicted"/>
<evidence type="ECO:0000313" key="4">
    <source>
        <dbReference type="Proteomes" id="UP000217785"/>
    </source>
</evidence>
<gene>
    <name evidence="3" type="ORF">EFBL_1937</name>
</gene>
<keyword evidence="1" id="KW-1133">Transmembrane helix</keyword>
<dbReference type="Pfam" id="PF13091">
    <property type="entry name" value="PLDc_2"/>
    <property type="match status" value="2"/>
</dbReference>
<dbReference type="GO" id="GO:0030572">
    <property type="term" value="F:phosphatidyltransferase activity"/>
    <property type="evidence" value="ECO:0007669"/>
    <property type="project" value="UniProtKB-ARBA"/>
</dbReference>
<reference evidence="4" key="1">
    <citation type="submission" date="2017-07" db="EMBL/GenBank/DDBJ databases">
        <title>Draft genome sequence of Effusibacillus lacus strain skLN1.</title>
        <authorList>
            <person name="Watanabe M."/>
            <person name="Kojima H."/>
            <person name="Fukui M."/>
        </authorList>
    </citation>
    <scope>NUCLEOTIDE SEQUENCE [LARGE SCALE GENOMIC DNA]</scope>
    <source>
        <strain evidence="4">skLN1</strain>
    </source>
</reference>
<dbReference type="SUPFAM" id="SSF56024">
    <property type="entry name" value="Phospholipase D/nuclease"/>
    <property type="match status" value="2"/>
</dbReference>
<dbReference type="Proteomes" id="UP000217785">
    <property type="component" value="Unassembled WGS sequence"/>
</dbReference>
<dbReference type="PANTHER" id="PTHR21248">
    <property type="entry name" value="CARDIOLIPIN SYNTHASE"/>
    <property type="match status" value="1"/>
</dbReference>
<name>A0A292YN26_9BACL</name>
<dbReference type="InterPro" id="IPR001736">
    <property type="entry name" value="PLipase_D/transphosphatidylase"/>
</dbReference>
<protein>
    <submittedName>
        <fullName evidence="3">Cardiolipin synthase</fullName>
    </submittedName>
</protein>
<comment type="caution">
    <text evidence="3">The sequence shown here is derived from an EMBL/GenBank/DDBJ whole genome shotgun (WGS) entry which is preliminary data.</text>
</comment>
<dbReference type="Gene3D" id="3.30.870.10">
    <property type="entry name" value="Endonuclease Chain A"/>
    <property type="match status" value="2"/>
</dbReference>
<dbReference type="GO" id="GO:0032049">
    <property type="term" value="P:cardiolipin biosynthetic process"/>
    <property type="evidence" value="ECO:0007669"/>
    <property type="project" value="UniProtKB-ARBA"/>
</dbReference>
<dbReference type="CDD" id="cd09110">
    <property type="entry name" value="PLDc_CLS_1"/>
    <property type="match status" value="1"/>
</dbReference>
<feature type="domain" description="PLD phosphodiesterase" evidence="2">
    <location>
        <begin position="195"/>
        <end position="222"/>
    </location>
</feature>
<dbReference type="PROSITE" id="PS50035">
    <property type="entry name" value="PLD"/>
    <property type="match status" value="2"/>
</dbReference>
<dbReference type="EMBL" id="BDUF01000056">
    <property type="protein sequence ID" value="GAX90311.1"/>
    <property type="molecule type" value="Genomic_DNA"/>
</dbReference>
<dbReference type="SMART" id="SM00155">
    <property type="entry name" value="PLDc"/>
    <property type="match status" value="2"/>
</dbReference>
<sequence>MVWILWLYLLNTFFMLIVAFREVRRPAKALNWLTICLILPVIGFGLYLITSNPVRIRRERLISPNNKSDTLPDSFSRSASIIANALRHLTVLGLRAGRVQVLTNGIETYEKLIESIRNAQRTIDLEYFIYRDDQIGRRITDLLIERSTAGVRVRFLRDGWGSRQFPRCQIIRMMDAGIESRTFFPARFPWALSNWNYRDHCKNVVIDGKEAFTGGINIGYEYTGLKPNVGFWRDTHLRIEGEVAADLQAVFEAHWNIASPERMKTRTRWNTKAEDTQKPLGPRHLSQNIAPAGRAAISEWSAEWGTELGTMDDTGVDTVPSTDAMHKAYVQTFEGNPGIPTQVIREAYFICLTQATRTIDITTPYFVPDADIIMALKTAVARGVRVRLLVPRRHMDRTTVIVGAASRTYYGELLEAGVHIYLYNKGVLHAKLMIIDGEIAEVGAANFDMRSFRLDYEVCEVLYSADVAQELTEQFERDLTDSVPLRIEDLLQRPLPQRILEQGARLLSPLL</sequence>
<dbReference type="OrthoDB" id="9762009at2"/>
<evidence type="ECO:0000259" key="2">
    <source>
        <dbReference type="PROSITE" id="PS50035"/>
    </source>
</evidence>
<accession>A0A292YN26</accession>
<evidence type="ECO:0000256" key="1">
    <source>
        <dbReference type="SAM" id="Phobius"/>
    </source>
</evidence>
<feature type="transmembrane region" description="Helical" evidence="1">
    <location>
        <begin position="30"/>
        <end position="49"/>
    </location>
</feature>
<evidence type="ECO:0000313" key="3">
    <source>
        <dbReference type="EMBL" id="GAX90311.1"/>
    </source>
</evidence>
<dbReference type="CDD" id="cd09112">
    <property type="entry name" value="PLDc_CLS_2"/>
    <property type="match status" value="1"/>
</dbReference>